<proteinExistence type="inferred from homology"/>
<comment type="subcellular location">
    <subcellularLocation>
        <location evidence="4">Cell projection</location>
        <location evidence="4">Axon</location>
    </subcellularLocation>
    <subcellularLocation>
        <location evidence="3">Cell projection</location>
        <location evidence="3">Filopodium</location>
    </subcellularLocation>
    <subcellularLocation>
        <location evidence="6">Cell projection</location>
        <location evidence="6">Growth cone</location>
    </subcellularLocation>
    <subcellularLocation>
        <location evidence="5">Cell projection</location>
        <location evidence="5">Lamellipodium</location>
    </subcellularLocation>
    <subcellularLocation>
        <location evidence="1">Cytoplasm</location>
        <location evidence="1">Cytoskeleton</location>
    </subcellularLocation>
    <subcellularLocation>
        <location evidence="2">Perikaryon</location>
    </subcellularLocation>
</comment>
<dbReference type="GO" id="GO:0030175">
    <property type="term" value="C:filopodium"/>
    <property type="evidence" value="ECO:0007669"/>
    <property type="project" value="UniProtKB-SubCell"/>
</dbReference>
<dbReference type="GO" id="GO:2001224">
    <property type="term" value="P:positive regulation of neuron migration"/>
    <property type="evidence" value="ECO:0007669"/>
    <property type="project" value="TreeGrafter"/>
</dbReference>
<evidence type="ECO:0000256" key="5">
    <source>
        <dbReference type="ARBA" id="ARBA00004510"/>
    </source>
</evidence>
<evidence type="ECO:0000256" key="4">
    <source>
        <dbReference type="ARBA" id="ARBA00004489"/>
    </source>
</evidence>
<dbReference type="RefSeq" id="XP_004401119.1">
    <property type="nucleotide sequence ID" value="XM_004401062.1"/>
</dbReference>
<evidence type="ECO:0000256" key="10">
    <source>
        <dbReference type="ARBA" id="ARBA00022490"/>
    </source>
</evidence>
<evidence type="ECO:0000313" key="16">
    <source>
        <dbReference type="RefSeq" id="XP_004401119.1"/>
    </source>
</evidence>
<keyword evidence="13" id="KW-0966">Cell projection</keyword>
<evidence type="ECO:0000256" key="7">
    <source>
        <dbReference type="ARBA" id="ARBA00010041"/>
    </source>
</evidence>
<dbReference type="GO" id="GO:0044295">
    <property type="term" value="C:axonal growth cone"/>
    <property type="evidence" value="ECO:0007669"/>
    <property type="project" value="TreeGrafter"/>
</dbReference>
<dbReference type="PANTHER" id="PTHR46606">
    <property type="entry name" value="SHOOTIN-1"/>
    <property type="match status" value="1"/>
</dbReference>
<dbReference type="GO" id="GO:0005856">
    <property type="term" value="C:cytoskeleton"/>
    <property type="evidence" value="ECO:0007669"/>
    <property type="project" value="UniProtKB-SubCell"/>
</dbReference>
<name>A0A9B0GKJ9_ODORO</name>
<comment type="similarity">
    <text evidence="7">Belongs to the shootin family.</text>
</comment>
<reference evidence="16" key="1">
    <citation type="submission" date="2025-08" db="UniProtKB">
        <authorList>
            <consortium name="RefSeq"/>
        </authorList>
    </citation>
    <scope>IDENTIFICATION</scope>
</reference>
<keyword evidence="11 14" id="KW-0175">Coiled coil</keyword>
<dbReference type="Proteomes" id="UP000245340">
    <property type="component" value="Unplaced"/>
</dbReference>
<keyword evidence="9" id="KW-0217">Developmental protein</keyword>
<evidence type="ECO:0000256" key="12">
    <source>
        <dbReference type="ARBA" id="ARBA00023212"/>
    </source>
</evidence>
<keyword evidence="12" id="KW-0206">Cytoskeleton</keyword>
<dbReference type="InterPro" id="IPR024849">
    <property type="entry name" value="Shootin-1"/>
</dbReference>
<evidence type="ECO:0000256" key="11">
    <source>
        <dbReference type="ARBA" id="ARBA00023054"/>
    </source>
</evidence>
<evidence type="ECO:0000256" key="1">
    <source>
        <dbReference type="ARBA" id="ARBA00004245"/>
    </source>
</evidence>
<dbReference type="GO" id="GO:0048812">
    <property type="term" value="P:neuron projection morphogenesis"/>
    <property type="evidence" value="ECO:0007669"/>
    <property type="project" value="TreeGrafter"/>
</dbReference>
<dbReference type="GO" id="GO:0043204">
    <property type="term" value="C:perikaryon"/>
    <property type="evidence" value="ECO:0007669"/>
    <property type="project" value="UniProtKB-SubCell"/>
</dbReference>
<evidence type="ECO:0000256" key="8">
    <source>
        <dbReference type="ARBA" id="ARBA00017666"/>
    </source>
</evidence>
<evidence type="ECO:0000313" key="15">
    <source>
        <dbReference type="Proteomes" id="UP000245340"/>
    </source>
</evidence>
<dbReference type="PANTHER" id="PTHR46606:SF3">
    <property type="entry name" value="SHOOTIN-1"/>
    <property type="match status" value="1"/>
</dbReference>
<evidence type="ECO:0000256" key="2">
    <source>
        <dbReference type="ARBA" id="ARBA00004484"/>
    </source>
</evidence>
<gene>
    <name evidence="16" type="primary">LOC101381175</name>
</gene>
<dbReference type="GO" id="GO:0030027">
    <property type="term" value="C:lamellipodium"/>
    <property type="evidence" value="ECO:0007669"/>
    <property type="project" value="UniProtKB-SubCell"/>
</dbReference>
<evidence type="ECO:0000256" key="13">
    <source>
        <dbReference type="ARBA" id="ARBA00023273"/>
    </source>
</evidence>
<protein>
    <recommendedName>
        <fullName evidence="8">Shootin-1</fullName>
    </recommendedName>
</protein>
<keyword evidence="15" id="KW-1185">Reference proteome</keyword>
<accession>A0A9B0GKJ9</accession>
<evidence type="ECO:0000256" key="6">
    <source>
        <dbReference type="ARBA" id="ARBA00004624"/>
    </source>
</evidence>
<sequence>MNSTDKEKQLQLITSLKEQTIGEYEDLRAENQKTKEKCDKIRQERDEAVKKLEQFQKISHMVIEEVNFMQNHLEIEKTC</sequence>
<dbReference type="AlphaFoldDB" id="A0A9B0GKJ9"/>
<feature type="coiled-coil region" evidence="14">
    <location>
        <begin position="17"/>
        <end position="58"/>
    </location>
</feature>
<organism evidence="15 16">
    <name type="scientific">Odobenus rosmarus divergens</name>
    <name type="common">Pacific walrus</name>
    <dbReference type="NCBI Taxonomy" id="9708"/>
    <lineage>
        <taxon>Eukaryota</taxon>
        <taxon>Metazoa</taxon>
        <taxon>Chordata</taxon>
        <taxon>Craniata</taxon>
        <taxon>Vertebrata</taxon>
        <taxon>Euteleostomi</taxon>
        <taxon>Mammalia</taxon>
        <taxon>Eutheria</taxon>
        <taxon>Laurasiatheria</taxon>
        <taxon>Carnivora</taxon>
        <taxon>Caniformia</taxon>
        <taxon>Pinnipedia</taxon>
        <taxon>Odobenidae</taxon>
        <taxon>Odobenus</taxon>
    </lineage>
</organism>
<evidence type="ECO:0000256" key="9">
    <source>
        <dbReference type="ARBA" id="ARBA00022473"/>
    </source>
</evidence>
<keyword evidence="10" id="KW-0963">Cytoplasm</keyword>
<evidence type="ECO:0000256" key="3">
    <source>
        <dbReference type="ARBA" id="ARBA00004486"/>
    </source>
</evidence>
<evidence type="ECO:0000256" key="14">
    <source>
        <dbReference type="SAM" id="Coils"/>
    </source>
</evidence>
<dbReference type="GO" id="GO:0005737">
    <property type="term" value="C:cytoplasm"/>
    <property type="evidence" value="ECO:0007669"/>
    <property type="project" value="TreeGrafter"/>
</dbReference>